<name>A0A6V8PH98_9ACTN</name>
<reference evidence="2 3" key="1">
    <citation type="journal article" date="2020" name="Front. Microbiol.">
        <title>Single-cell genomics of novel Actinobacteria with the Wood-Ljungdahl pathway discovered in a serpentinizing system.</title>
        <authorList>
            <person name="Merino N."/>
            <person name="Kawai M."/>
            <person name="Boyd E.S."/>
            <person name="Colman D.R."/>
            <person name="McGlynn S.E."/>
            <person name="Nealson K.H."/>
            <person name="Kurokawa K."/>
            <person name="Hongoh Y."/>
        </authorList>
    </citation>
    <scope>NUCLEOTIDE SEQUENCE [LARGE SCALE GENOMIC DNA]</scope>
    <source>
        <strain evidence="2 3">S42</strain>
    </source>
</reference>
<dbReference type="GO" id="GO:0046872">
    <property type="term" value="F:metal ion binding"/>
    <property type="evidence" value="ECO:0007669"/>
    <property type="project" value="InterPro"/>
</dbReference>
<dbReference type="InterPro" id="IPR051919">
    <property type="entry name" value="W-dependent_AOR"/>
</dbReference>
<dbReference type="SUPFAM" id="SSF48310">
    <property type="entry name" value="Aldehyde ferredoxin oxidoreductase, C-terminal domains"/>
    <property type="match status" value="1"/>
</dbReference>
<dbReference type="EMBL" id="BLSA01000024">
    <property type="protein sequence ID" value="GFP32022.1"/>
    <property type="molecule type" value="Genomic_DNA"/>
</dbReference>
<dbReference type="PANTHER" id="PTHR30038">
    <property type="entry name" value="ALDEHYDE FERREDOXIN OXIDOREDUCTASE"/>
    <property type="match status" value="1"/>
</dbReference>
<evidence type="ECO:0000259" key="1">
    <source>
        <dbReference type="Pfam" id="PF01314"/>
    </source>
</evidence>
<dbReference type="GO" id="GO:0051536">
    <property type="term" value="F:iron-sulfur cluster binding"/>
    <property type="evidence" value="ECO:0007669"/>
    <property type="project" value="InterPro"/>
</dbReference>
<proteinExistence type="predicted"/>
<protein>
    <submittedName>
        <fullName evidence="2">Aldehyde:ferredoxin oxidoreductase</fullName>
    </submittedName>
</protein>
<dbReference type="PANTHER" id="PTHR30038:SF0">
    <property type="entry name" value="TUNGSTEN-CONTAINING ALDEHYDE FERREDOXIN OXIDOREDUCTASE"/>
    <property type="match status" value="1"/>
</dbReference>
<evidence type="ECO:0000313" key="2">
    <source>
        <dbReference type="EMBL" id="GFP32022.1"/>
    </source>
</evidence>
<accession>A0A6V8PH98</accession>
<dbReference type="SUPFAM" id="SSF56796">
    <property type="entry name" value="Dehydroquinate synthase-like"/>
    <property type="match status" value="1"/>
</dbReference>
<sequence length="375" mass="41307">MVKLQVFETPTAIKHAPGAVENLADEARRLEGRKPLLVTDQGVVKAGLLDRIVGSLEKEKITFGLFDRVVGNPPVELVGSNLGLGDLEGVAYAVRLCDELGMDSMSTGGVIGFATEALEKGAITTSDLGGLDLKFGDRSSVIELVKMIASRENPLARLLGEGVKRASEQIPGTEEYAVHIKSLESPAWGPRGAPGLGLALMTADRGGCHQRAFPILYEVGGELWEDREIKRLETRGKAELVTDLQNYLAALDTLVKCDFAQYGITKKTYLEMLSSAIGREYSLDDLMRLGERVWNMVRLFNAREGFSRKDDHLPPRFVKESLPDGPAAGHRITEEDMEVMLDEYYKVRGWDGQGRPSQRKLEELGLERLQVPLKT</sequence>
<dbReference type="InterPro" id="IPR013985">
    <property type="entry name" value="Ald_Fedxn_OxRdtase_dom3"/>
</dbReference>
<dbReference type="Gene3D" id="1.10.599.10">
    <property type="entry name" value="Aldehyde Ferredoxin Oxidoreductase Protein, subunit A, domain 3"/>
    <property type="match status" value="1"/>
</dbReference>
<dbReference type="InterPro" id="IPR036021">
    <property type="entry name" value="Tungsten_al_ferr_oxy-like_C"/>
</dbReference>
<dbReference type="InterPro" id="IPR001203">
    <property type="entry name" value="OxRdtase_Ald_Fedxn_C"/>
</dbReference>
<dbReference type="GO" id="GO:0016625">
    <property type="term" value="F:oxidoreductase activity, acting on the aldehyde or oxo group of donors, iron-sulfur protein as acceptor"/>
    <property type="evidence" value="ECO:0007669"/>
    <property type="project" value="InterPro"/>
</dbReference>
<dbReference type="GO" id="GO:0009055">
    <property type="term" value="F:electron transfer activity"/>
    <property type="evidence" value="ECO:0007669"/>
    <property type="project" value="InterPro"/>
</dbReference>
<dbReference type="InterPro" id="IPR013984">
    <property type="entry name" value="Ald_Fedxn_OxRdtase_dom2"/>
</dbReference>
<dbReference type="Pfam" id="PF01314">
    <property type="entry name" value="AFOR_C"/>
    <property type="match status" value="1"/>
</dbReference>
<dbReference type="Proteomes" id="UP000568877">
    <property type="component" value="Unassembled WGS sequence"/>
</dbReference>
<dbReference type="Gene3D" id="1.10.569.10">
    <property type="entry name" value="Aldehyde Ferredoxin Oxidoreductase Protein, subunit A, domain 2"/>
    <property type="match status" value="1"/>
</dbReference>
<gene>
    <name evidence="2" type="ORF">HKBW3S42_00328</name>
</gene>
<feature type="domain" description="Aldehyde ferredoxin oxidoreductase C-terminal" evidence="1">
    <location>
        <begin position="77"/>
        <end position="366"/>
    </location>
</feature>
<organism evidence="2 3">
    <name type="scientific">Candidatus Hakubella thermalkaliphila</name>
    <dbReference type="NCBI Taxonomy" id="2754717"/>
    <lineage>
        <taxon>Bacteria</taxon>
        <taxon>Bacillati</taxon>
        <taxon>Actinomycetota</taxon>
        <taxon>Actinomycetota incertae sedis</taxon>
        <taxon>Candidatus Hakubellales</taxon>
        <taxon>Candidatus Hakubellaceae</taxon>
        <taxon>Candidatus Hakubella</taxon>
    </lineage>
</organism>
<evidence type="ECO:0000313" key="3">
    <source>
        <dbReference type="Proteomes" id="UP000568877"/>
    </source>
</evidence>
<dbReference type="AlphaFoldDB" id="A0A6V8PH98"/>
<comment type="caution">
    <text evidence="2">The sequence shown here is derived from an EMBL/GenBank/DDBJ whole genome shotgun (WGS) entry which is preliminary data.</text>
</comment>